<evidence type="ECO:0000313" key="2">
    <source>
        <dbReference type="Proteomes" id="UP001283361"/>
    </source>
</evidence>
<dbReference type="AlphaFoldDB" id="A0AAE1AEK6"/>
<name>A0AAE1AEK6_9GAST</name>
<organism evidence="1 2">
    <name type="scientific">Elysia crispata</name>
    <name type="common">lettuce slug</name>
    <dbReference type="NCBI Taxonomy" id="231223"/>
    <lineage>
        <taxon>Eukaryota</taxon>
        <taxon>Metazoa</taxon>
        <taxon>Spiralia</taxon>
        <taxon>Lophotrochozoa</taxon>
        <taxon>Mollusca</taxon>
        <taxon>Gastropoda</taxon>
        <taxon>Heterobranchia</taxon>
        <taxon>Euthyneura</taxon>
        <taxon>Panpulmonata</taxon>
        <taxon>Sacoglossa</taxon>
        <taxon>Placobranchoidea</taxon>
        <taxon>Plakobranchidae</taxon>
        <taxon>Elysia</taxon>
    </lineage>
</organism>
<dbReference type="EMBL" id="JAWDGP010001967">
    <property type="protein sequence ID" value="KAK3786428.1"/>
    <property type="molecule type" value="Genomic_DNA"/>
</dbReference>
<proteinExistence type="predicted"/>
<protein>
    <submittedName>
        <fullName evidence="1">Uncharacterized protein</fullName>
    </submittedName>
</protein>
<evidence type="ECO:0000313" key="1">
    <source>
        <dbReference type="EMBL" id="KAK3786428.1"/>
    </source>
</evidence>
<comment type="caution">
    <text evidence="1">The sequence shown here is derived from an EMBL/GenBank/DDBJ whole genome shotgun (WGS) entry which is preliminary data.</text>
</comment>
<dbReference type="Proteomes" id="UP001283361">
    <property type="component" value="Unassembled WGS sequence"/>
</dbReference>
<accession>A0AAE1AEK6</accession>
<reference evidence="1" key="1">
    <citation type="journal article" date="2023" name="G3 (Bethesda)">
        <title>A reference genome for the long-term kleptoplast-retaining sea slug Elysia crispata morphotype clarki.</title>
        <authorList>
            <person name="Eastman K.E."/>
            <person name="Pendleton A.L."/>
            <person name="Shaikh M.A."/>
            <person name="Suttiyut T."/>
            <person name="Ogas R."/>
            <person name="Tomko P."/>
            <person name="Gavelis G."/>
            <person name="Widhalm J.R."/>
            <person name="Wisecaver J.H."/>
        </authorList>
    </citation>
    <scope>NUCLEOTIDE SEQUENCE</scope>
    <source>
        <strain evidence="1">ECLA1</strain>
    </source>
</reference>
<keyword evidence="2" id="KW-1185">Reference proteome</keyword>
<sequence>MASLNDTLEKSQCHNRAKYIQKYNTKETMEGYVFALMANSGTDPDLEEEDALKELREKELELRYLVNMEDTDERATVSRMLEEADAKLMSHPAVLDHYRACWPSDVPTPTLQDFSPGISSQSIAESLEDTKRPAGLQRKVGAGRDRQVKPSKQLTWIYEPAPFQVYTTPGSYKSLPPLQVAMPRFSRTCLRPAARRQLTSQKCSPLLQQQDKGTMHSKALCCKPPRNALNGLFFQSYWVLKRHYESLSYFCQDNNKPNGNEL</sequence>
<gene>
    <name evidence="1" type="ORF">RRG08_012417</name>
</gene>